<reference evidence="2" key="4">
    <citation type="submission" date="2019-03" db="UniProtKB">
        <authorList>
            <consortium name="EnsemblPlants"/>
        </authorList>
    </citation>
    <scope>IDENTIFICATION</scope>
</reference>
<dbReference type="Gramene" id="AET4Gv20515500.5">
    <property type="protein sequence ID" value="AET4Gv20515500.5"/>
    <property type="gene ID" value="AET4Gv20515500"/>
</dbReference>
<feature type="region of interest" description="Disordered" evidence="1">
    <location>
        <begin position="1"/>
        <end position="51"/>
    </location>
</feature>
<name>A0A453IC33_AEGTS</name>
<reference evidence="2" key="5">
    <citation type="journal article" date="2021" name="G3 (Bethesda)">
        <title>Aegilops tauschii genome assembly Aet v5.0 features greater sequence contiguity and improved annotation.</title>
        <authorList>
            <person name="Wang L."/>
            <person name="Zhu T."/>
            <person name="Rodriguez J.C."/>
            <person name="Deal K.R."/>
            <person name="Dubcovsky J."/>
            <person name="McGuire P.E."/>
            <person name="Lux T."/>
            <person name="Spannagl M."/>
            <person name="Mayer K.F.X."/>
            <person name="Baldrich P."/>
            <person name="Meyers B.C."/>
            <person name="Huo N."/>
            <person name="Gu Y.Q."/>
            <person name="Zhou H."/>
            <person name="Devos K.M."/>
            <person name="Bennetzen J.L."/>
            <person name="Unver T."/>
            <person name="Budak H."/>
            <person name="Gulick P.J."/>
            <person name="Galiba G."/>
            <person name="Kalapos B."/>
            <person name="Nelson D.R."/>
            <person name="Li P."/>
            <person name="You F.M."/>
            <person name="Luo M.C."/>
            <person name="Dvorak J."/>
        </authorList>
    </citation>
    <scope>NUCLEOTIDE SEQUENCE [LARGE SCALE GENOMIC DNA]</scope>
    <source>
        <strain evidence="2">cv. AL8/78</strain>
    </source>
</reference>
<reference evidence="3" key="1">
    <citation type="journal article" date="2014" name="Science">
        <title>Ancient hybridizations among the ancestral genomes of bread wheat.</title>
        <authorList>
            <consortium name="International Wheat Genome Sequencing Consortium,"/>
            <person name="Marcussen T."/>
            <person name="Sandve S.R."/>
            <person name="Heier L."/>
            <person name="Spannagl M."/>
            <person name="Pfeifer M."/>
            <person name="Jakobsen K.S."/>
            <person name="Wulff B.B."/>
            <person name="Steuernagel B."/>
            <person name="Mayer K.F."/>
            <person name="Olsen O.A."/>
        </authorList>
    </citation>
    <scope>NUCLEOTIDE SEQUENCE [LARGE SCALE GENOMIC DNA]</scope>
    <source>
        <strain evidence="3">cv. AL8/78</strain>
    </source>
</reference>
<evidence type="ECO:0000256" key="1">
    <source>
        <dbReference type="SAM" id="MobiDB-lite"/>
    </source>
</evidence>
<dbReference type="EnsemblPlants" id="AET4Gv20515500.5">
    <property type="protein sequence ID" value="AET4Gv20515500.5"/>
    <property type="gene ID" value="AET4Gv20515500"/>
</dbReference>
<dbReference type="AlphaFoldDB" id="A0A453IC33"/>
<organism evidence="2 3">
    <name type="scientific">Aegilops tauschii subsp. strangulata</name>
    <name type="common">Goatgrass</name>
    <dbReference type="NCBI Taxonomy" id="200361"/>
    <lineage>
        <taxon>Eukaryota</taxon>
        <taxon>Viridiplantae</taxon>
        <taxon>Streptophyta</taxon>
        <taxon>Embryophyta</taxon>
        <taxon>Tracheophyta</taxon>
        <taxon>Spermatophyta</taxon>
        <taxon>Magnoliopsida</taxon>
        <taxon>Liliopsida</taxon>
        <taxon>Poales</taxon>
        <taxon>Poaceae</taxon>
        <taxon>BOP clade</taxon>
        <taxon>Pooideae</taxon>
        <taxon>Triticodae</taxon>
        <taxon>Triticeae</taxon>
        <taxon>Triticinae</taxon>
        <taxon>Aegilops</taxon>
    </lineage>
</organism>
<feature type="compositionally biased region" description="Low complexity" evidence="1">
    <location>
        <begin position="24"/>
        <end position="38"/>
    </location>
</feature>
<accession>A0A453IC33</accession>
<keyword evidence="3" id="KW-1185">Reference proteome</keyword>
<reference evidence="3" key="2">
    <citation type="journal article" date="2017" name="Nat. Plants">
        <title>The Aegilops tauschii genome reveals multiple impacts of transposons.</title>
        <authorList>
            <person name="Zhao G."/>
            <person name="Zou C."/>
            <person name="Li K."/>
            <person name="Wang K."/>
            <person name="Li T."/>
            <person name="Gao L."/>
            <person name="Zhang X."/>
            <person name="Wang H."/>
            <person name="Yang Z."/>
            <person name="Liu X."/>
            <person name="Jiang W."/>
            <person name="Mao L."/>
            <person name="Kong X."/>
            <person name="Jiao Y."/>
            <person name="Jia J."/>
        </authorList>
    </citation>
    <scope>NUCLEOTIDE SEQUENCE [LARGE SCALE GENOMIC DNA]</scope>
    <source>
        <strain evidence="3">cv. AL8/78</strain>
    </source>
</reference>
<protein>
    <submittedName>
        <fullName evidence="2">Uncharacterized protein</fullName>
    </submittedName>
</protein>
<evidence type="ECO:0000313" key="2">
    <source>
        <dbReference type="EnsemblPlants" id="AET4Gv20515500.5"/>
    </source>
</evidence>
<dbReference type="Proteomes" id="UP000015105">
    <property type="component" value="Chromosome 4D"/>
</dbReference>
<reference evidence="2" key="3">
    <citation type="journal article" date="2017" name="Nature">
        <title>Genome sequence of the progenitor of the wheat D genome Aegilops tauschii.</title>
        <authorList>
            <person name="Luo M.C."/>
            <person name="Gu Y.Q."/>
            <person name="Puiu D."/>
            <person name="Wang H."/>
            <person name="Twardziok S.O."/>
            <person name="Deal K.R."/>
            <person name="Huo N."/>
            <person name="Zhu T."/>
            <person name="Wang L."/>
            <person name="Wang Y."/>
            <person name="McGuire P.E."/>
            <person name="Liu S."/>
            <person name="Long H."/>
            <person name="Ramasamy R.K."/>
            <person name="Rodriguez J.C."/>
            <person name="Van S.L."/>
            <person name="Yuan L."/>
            <person name="Wang Z."/>
            <person name="Xia Z."/>
            <person name="Xiao L."/>
            <person name="Anderson O.D."/>
            <person name="Ouyang S."/>
            <person name="Liang Y."/>
            <person name="Zimin A.V."/>
            <person name="Pertea G."/>
            <person name="Qi P."/>
            <person name="Bennetzen J.L."/>
            <person name="Dai X."/>
            <person name="Dawson M.W."/>
            <person name="Muller H.G."/>
            <person name="Kugler K."/>
            <person name="Rivarola-Duarte L."/>
            <person name="Spannagl M."/>
            <person name="Mayer K.F.X."/>
            <person name="Lu F.H."/>
            <person name="Bevan M.W."/>
            <person name="Leroy P."/>
            <person name="Li P."/>
            <person name="You F.M."/>
            <person name="Sun Q."/>
            <person name="Liu Z."/>
            <person name="Lyons E."/>
            <person name="Wicker T."/>
            <person name="Salzberg S.L."/>
            <person name="Devos K.M."/>
            <person name="Dvorak J."/>
        </authorList>
    </citation>
    <scope>NUCLEOTIDE SEQUENCE [LARGE SCALE GENOMIC DNA]</scope>
    <source>
        <strain evidence="2">cv. AL8/78</strain>
    </source>
</reference>
<proteinExistence type="predicted"/>
<feature type="compositionally biased region" description="Low complexity" evidence="1">
    <location>
        <begin position="1"/>
        <end position="15"/>
    </location>
</feature>
<sequence>MRKKGTTSSPWSWRTPSRERRATCSRSCWRCGRSRSSCATPSRGGRRGLSRTESYTATDRACSVLKSIFCCCCDGLKSIPGSGSSSVLHLHFHLHWCIYLQRWEYICWNKVLLL</sequence>
<evidence type="ECO:0000313" key="3">
    <source>
        <dbReference type="Proteomes" id="UP000015105"/>
    </source>
</evidence>